<evidence type="ECO:0000256" key="3">
    <source>
        <dbReference type="ARBA" id="ARBA00022741"/>
    </source>
</evidence>
<dbReference type="EMBL" id="FWWU01000005">
    <property type="protein sequence ID" value="SMB81249.1"/>
    <property type="molecule type" value="Genomic_DNA"/>
</dbReference>
<evidence type="ECO:0000256" key="6">
    <source>
        <dbReference type="ARBA" id="ARBA00049417"/>
    </source>
</evidence>
<comment type="catalytic activity">
    <reaction evidence="6">
        <text>P(1),P(4)-bis(5'-adenosyl) tetraphosphate + H2O = 2 ADP + 2 H(+)</text>
        <dbReference type="Rhea" id="RHEA:24252"/>
        <dbReference type="ChEBI" id="CHEBI:15377"/>
        <dbReference type="ChEBI" id="CHEBI:15378"/>
        <dbReference type="ChEBI" id="CHEBI:58141"/>
        <dbReference type="ChEBI" id="CHEBI:456216"/>
        <dbReference type="EC" id="3.6.1.41"/>
    </reaction>
</comment>
<evidence type="ECO:0000313" key="8">
    <source>
        <dbReference type="EMBL" id="SMB81249.1"/>
    </source>
</evidence>
<dbReference type="InterPro" id="IPR005249">
    <property type="entry name" value="YqeK"/>
</dbReference>
<dbReference type="PANTHER" id="PTHR35795">
    <property type="entry name" value="SLR1885 PROTEIN"/>
    <property type="match status" value="1"/>
</dbReference>
<dbReference type="NCBIfam" id="TIGR00488">
    <property type="entry name" value="bis(5'-nucleosyl)-tetraphosphatase (symmetrical) YqeK"/>
    <property type="match status" value="1"/>
</dbReference>
<name>A0A1W1UJM5_9DEIO</name>
<protein>
    <recommendedName>
        <fullName evidence="1">bis(5'-nucleosyl)-tetraphosphatase (symmetrical)</fullName>
        <ecNumber evidence="1">3.6.1.41</ecNumber>
    </recommendedName>
</protein>
<keyword evidence="5" id="KW-0408">Iron</keyword>
<dbReference type="Proteomes" id="UP000192582">
    <property type="component" value="Unassembled WGS sequence"/>
</dbReference>
<dbReference type="GO" id="GO:0046872">
    <property type="term" value="F:metal ion binding"/>
    <property type="evidence" value="ECO:0007669"/>
    <property type="project" value="UniProtKB-KW"/>
</dbReference>
<evidence type="ECO:0000256" key="5">
    <source>
        <dbReference type="ARBA" id="ARBA00023004"/>
    </source>
</evidence>
<accession>A0A1W1UJM5</accession>
<dbReference type="GO" id="GO:0008803">
    <property type="term" value="F:bis(5'-nucleosyl)-tetraphosphatase (symmetrical) activity"/>
    <property type="evidence" value="ECO:0007669"/>
    <property type="project" value="UniProtKB-EC"/>
</dbReference>
<evidence type="ECO:0000259" key="7">
    <source>
        <dbReference type="Pfam" id="PF01966"/>
    </source>
</evidence>
<keyword evidence="3" id="KW-0547">Nucleotide-binding</keyword>
<dbReference type="STRING" id="695939.SAMN00790413_04511"/>
<keyword evidence="9" id="KW-1185">Reference proteome</keyword>
<keyword evidence="4 8" id="KW-0378">Hydrolase</keyword>
<dbReference type="EC" id="3.6.1.41" evidence="1"/>
<dbReference type="InterPro" id="IPR006674">
    <property type="entry name" value="HD_domain"/>
</dbReference>
<keyword evidence="2" id="KW-0479">Metal-binding</keyword>
<dbReference type="PANTHER" id="PTHR35795:SF1">
    <property type="entry name" value="BIS(5'-NUCLEOSYL)-TETRAPHOSPHATASE, SYMMETRICAL"/>
    <property type="match status" value="1"/>
</dbReference>
<dbReference type="AlphaFoldDB" id="A0A1W1UJM5"/>
<proteinExistence type="predicted"/>
<dbReference type="CDD" id="cd00077">
    <property type="entry name" value="HDc"/>
    <property type="match status" value="1"/>
</dbReference>
<dbReference type="InterPro" id="IPR003607">
    <property type="entry name" value="HD/PDEase_dom"/>
</dbReference>
<sequence>MMSLFPKTGTLAADVDRVLAAFGREVTRHHVPRVTQRAEELALQFGVDVHAARTAALLHDLGGIFRRDEMVDLCTALELPVVPEERRVPLLLHAKLSVVLAREWQGVDSPEILQAIRYHTTLHASATALDQVVFLADKLEWDQGGEPPYARALCAALEGGLEAGTRWMLGWMALPEARLLIPHPDLREAWRAYGLTDPSAAAREWSG</sequence>
<organism evidence="8 9">
    <name type="scientific">Deinococcus hopiensis KR-140</name>
    <dbReference type="NCBI Taxonomy" id="695939"/>
    <lineage>
        <taxon>Bacteria</taxon>
        <taxon>Thermotogati</taxon>
        <taxon>Deinococcota</taxon>
        <taxon>Deinococci</taxon>
        <taxon>Deinococcales</taxon>
        <taxon>Deinococcaceae</taxon>
        <taxon>Deinococcus</taxon>
    </lineage>
</organism>
<dbReference type="OrthoDB" id="5295945at2"/>
<dbReference type="SUPFAM" id="SSF109604">
    <property type="entry name" value="HD-domain/PDEase-like"/>
    <property type="match status" value="1"/>
</dbReference>
<reference evidence="8 9" key="1">
    <citation type="submission" date="2017-04" db="EMBL/GenBank/DDBJ databases">
        <authorList>
            <person name="Afonso C.L."/>
            <person name="Miller P.J."/>
            <person name="Scott M.A."/>
            <person name="Spackman E."/>
            <person name="Goraichik I."/>
            <person name="Dimitrov K.M."/>
            <person name="Suarez D.L."/>
            <person name="Swayne D.E."/>
        </authorList>
    </citation>
    <scope>NUCLEOTIDE SEQUENCE [LARGE SCALE GENOMIC DNA]</scope>
    <source>
        <strain evidence="8 9">KR-140</strain>
    </source>
</reference>
<feature type="domain" description="HD" evidence="7">
    <location>
        <begin position="29"/>
        <end position="141"/>
    </location>
</feature>
<dbReference type="Pfam" id="PF01966">
    <property type="entry name" value="HD"/>
    <property type="match status" value="1"/>
</dbReference>
<evidence type="ECO:0000313" key="9">
    <source>
        <dbReference type="Proteomes" id="UP000192582"/>
    </source>
</evidence>
<dbReference type="InterPro" id="IPR051094">
    <property type="entry name" value="Diverse_Catalytic_Enzymes"/>
</dbReference>
<dbReference type="InterPro" id="IPR006675">
    <property type="entry name" value="HDIG_dom"/>
</dbReference>
<evidence type="ECO:0000256" key="2">
    <source>
        <dbReference type="ARBA" id="ARBA00022723"/>
    </source>
</evidence>
<dbReference type="NCBIfam" id="TIGR00277">
    <property type="entry name" value="HDIG"/>
    <property type="match status" value="1"/>
</dbReference>
<dbReference type="Gene3D" id="1.10.3210.10">
    <property type="entry name" value="Hypothetical protein af1432"/>
    <property type="match status" value="1"/>
</dbReference>
<dbReference type="GO" id="GO:0000166">
    <property type="term" value="F:nucleotide binding"/>
    <property type="evidence" value="ECO:0007669"/>
    <property type="project" value="UniProtKB-KW"/>
</dbReference>
<evidence type="ECO:0000256" key="1">
    <source>
        <dbReference type="ARBA" id="ARBA00012506"/>
    </source>
</evidence>
<gene>
    <name evidence="8" type="ORF">SAMN00790413_04511</name>
</gene>
<evidence type="ECO:0000256" key="4">
    <source>
        <dbReference type="ARBA" id="ARBA00022801"/>
    </source>
</evidence>
<dbReference type="RefSeq" id="WP_084045877.1">
    <property type="nucleotide sequence ID" value="NZ_FWWU01000005.1"/>
</dbReference>